<name>A0A6A1UVC5_9ROSI</name>
<keyword evidence="3" id="KW-1185">Reference proteome</keyword>
<sequence>MAIQNNIRRLVIIRKRVRATAVLAWVFELIALTMEHGMEHVGHYTRFDKLAAIFLTMDSCFFTLWDVHLKFKDRNLAFGRVGCYFWPKHDNGQPSWAADIVCDVCSSARVICHFVVAIVDFVYEGHGRPTYVFTLVAFVLATSAFIPSQAYDQWFSAGHEPQQAETVVPAAQAQQRENEEAQVGVGIEDHLASASSSAPMQSLDNLETEIHCLQSRLTLLRSTLHNAKMKAELAEELSCA</sequence>
<gene>
    <name evidence="2" type="ORF">CJ030_MR8G003336</name>
</gene>
<feature type="transmembrane region" description="Helical" evidence="1">
    <location>
        <begin position="21"/>
        <end position="38"/>
    </location>
</feature>
<comment type="caution">
    <text evidence="2">The sequence shown here is derived from an EMBL/GenBank/DDBJ whole genome shotgun (WGS) entry which is preliminary data.</text>
</comment>
<keyword evidence="1" id="KW-0812">Transmembrane</keyword>
<evidence type="ECO:0000256" key="1">
    <source>
        <dbReference type="SAM" id="Phobius"/>
    </source>
</evidence>
<keyword evidence="1" id="KW-1133">Transmembrane helix</keyword>
<dbReference type="Proteomes" id="UP000516437">
    <property type="component" value="Chromosome 8"/>
</dbReference>
<dbReference type="AlphaFoldDB" id="A0A6A1UVC5"/>
<evidence type="ECO:0000313" key="2">
    <source>
        <dbReference type="EMBL" id="KAB1203788.1"/>
    </source>
</evidence>
<keyword evidence="1" id="KW-0472">Membrane</keyword>
<dbReference type="EMBL" id="RXIC02000026">
    <property type="protein sequence ID" value="KAB1203788.1"/>
    <property type="molecule type" value="Genomic_DNA"/>
</dbReference>
<evidence type="ECO:0000313" key="3">
    <source>
        <dbReference type="Proteomes" id="UP000516437"/>
    </source>
</evidence>
<protein>
    <submittedName>
        <fullName evidence="2">Uncharacterized protein</fullName>
    </submittedName>
</protein>
<reference evidence="2 3" key="1">
    <citation type="journal article" date="2019" name="Plant Biotechnol. J.">
        <title>The red bayberry genome and genetic basis of sex determination.</title>
        <authorList>
            <person name="Jia H.M."/>
            <person name="Jia H.J."/>
            <person name="Cai Q.L."/>
            <person name="Wang Y."/>
            <person name="Zhao H.B."/>
            <person name="Yang W.F."/>
            <person name="Wang G.Y."/>
            <person name="Li Y.H."/>
            <person name="Zhan D.L."/>
            <person name="Shen Y.T."/>
            <person name="Niu Q.F."/>
            <person name="Chang L."/>
            <person name="Qiu J."/>
            <person name="Zhao L."/>
            <person name="Xie H.B."/>
            <person name="Fu W.Y."/>
            <person name="Jin J."/>
            <person name="Li X.W."/>
            <person name="Jiao Y."/>
            <person name="Zhou C.C."/>
            <person name="Tu T."/>
            <person name="Chai C.Y."/>
            <person name="Gao J.L."/>
            <person name="Fan L.J."/>
            <person name="van de Weg E."/>
            <person name="Wang J.Y."/>
            <person name="Gao Z.S."/>
        </authorList>
    </citation>
    <scope>NUCLEOTIDE SEQUENCE [LARGE SCALE GENOMIC DNA]</scope>
    <source>
        <tissue evidence="2">Leaves</tissue>
    </source>
</reference>
<accession>A0A6A1UVC5</accession>
<organism evidence="2 3">
    <name type="scientific">Morella rubra</name>
    <name type="common">Chinese bayberry</name>
    <dbReference type="NCBI Taxonomy" id="262757"/>
    <lineage>
        <taxon>Eukaryota</taxon>
        <taxon>Viridiplantae</taxon>
        <taxon>Streptophyta</taxon>
        <taxon>Embryophyta</taxon>
        <taxon>Tracheophyta</taxon>
        <taxon>Spermatophyta</taxon>
        <taxon>Magnoliopsida</taxon>
        <taxon>eudicotyledons</taxon>
        <taxon>Gunneridae</taxon>
        <taxon>Pentapetalae</taxon>
        <taxon>rosids</taxon>
        <taxon>fabids</taxon>
        <taxon>Fagales</taxon>
        <taxon>Myricaceae</taxon>
        <taxon>Morella</taxon>
    </lineage>
</organism>
<proteinExistence type="predicted"/>